<accession>A0A7W7IXY8</accession>
<organism evidence="1 2">
    <name type="scientific">Flavobacterium nitrogenifigens</name>
    <dbReference type="NCBI Taxonomy" id="1617283"/>
    <lineage>
        <taxon>Bacteria</taxon>
        <taxon>Pseudomonadati</taxon>
        <taxon>Bacteroidota</taxon>
        <taxon>Flavobacteriia</taxon>
        <taxon>Flavobacteriales</taxon>
        <taxon>Flavobacteriaceae</taxon>
        <taxon>Flavobacterium</taxon>
    </lineage>
</organism>
<dbReference type="Proteomes" id="UP000561681">
    <property type="component" value="Unassembled WGS sequence"/>
</dbReference>
<name>A0A7W7IXY8_9FLAO</name>
<evidence type="ECO:0000313" key="2">
    <source>
        <dbReference type="Proteomes" id="UP000561681"/>
    </source>
</evidence>
<dbReference type="EMBL" id="JACHLD010000004">
    <property type="protein sequence ID" value="MBB4802661.1"/>
    <property type="molecule type" value="Genomic_DNA"/>
</dbReference>
<dbReference type="AlphaFoldDB" id="A0A7W7IXY8"/>
<evidence type="ECO:0000313" key="1">
    <source>
        <dbReference type="EMBL" id="MBB4802661.1"/>
    </source>
</evidence>
<protein>
    <submittedName>
        <fullName evidence="1">Uncharacterized protein</fullName>
    </submittedName>
</protein>
<sequence length="53" mass="6449">MQALEKYISEAFFLKNIQLKLINLIEERFFYSIKLLFHFKLKNKECSKTFLST</sequence>
<gene>
    <name evidence="1" type="ORF">HNP37_002736</name>
</gene>
<proteinExistence type="predicted"/>
<keyword evidence="2" id="KW-1185">Reference proteome</keyword>
<comment type="caution">
    <text evidence="1">The sequence shown here is derived from an EMBL/GenBank/DDBJ whole genome shotgun (WGS) entry which is preliminary data.</text>
</comment>
<reference evidence="1 2" key="1">
    <citation type="submission" date="2020-08" db="EMBL/GenBank/DDBJ databases">
        <title>Functional genomics of gut bacteria from endangered species of beetles.</title>
        <authorList>
            <person name="Carlos-Shanley C."/>
        </authorList>
    </citation>
    <scope>NUCLEOTIDE SEQUENCE [LARGE SCALE GENOMIC DNA]</scope>
    <source>
        <strain evidence="1 2">S00142</strain>
    </source>
</reference>